<keyword evidence="6 11" id="KW-0547">Nucleotide-binding</keyword>
<proteinExistence type="inferred from homology"/>
<sequence>MNYGQARAYAADVSRSGSILGLAGIENLMHELGDIQEQLKIIHIAGTNGKGSTGAYLEQVLMEAGYRVGRYTSPAVFDPMEVWRINLKSMSHEEYADIMEQVKCACDCMVEKGMEQPTIFEVETAMAFLYFYQKKCDYVLLEVGMGGRTDATNVIRKPVCSVITSVSMDHMQFLGNTLTEIAQAKAGIIKKDCPVVTILQKAETMEAIEAEAEKQHARLYTADVSKVTVETETLKEIRFDHPGLGTATTRLTGTYQVENCCLAVTVLKEVLGIADRIIIDGIKNTVWPGRFEIIGEQPLFIIDGAHNEDAALQLSTSVEKYFTNIPITYIIGVLADKEHKKVLEAMLPYAGAAFTVTPDNPRAMKAEELASEAEAIVARLWKERAGRPEKAQGAGNSPQGAENSPQGAGVMGSLPKVRACSSMKEAVQLALEHTKKDGVILAFGSLSYLKEIRQIMQPD</sequence>
<keyword evidence="4 11" id="KW-0436">Ligase</keyword>
<keyword evidence="5" id="KW-0479">Metal-binding</keyword>
<feature type="compositionally biased region" description="Polar residues" evidence="12">
    <location>
        <begin position="394"/>
        <end position="406"/>
    </location>
</feature>
<evidence type="ECO:0000256" key="2">
    <source>
        <dbReference type="ARBA" id="ARBA00008276"/>
    </source>
</evidence>
<evidence type="ECO:0000256" key="7">
    <source>
        <dbReference type="ARBA" id="ARBA00022840"/>
    </source>
</evidence>
<gene>
    <name evidence="15" type="ORF">DWY96_00340</name>
</gene>
<comment type="similarity">
    <text evidence="2 11">Belongs to the folylpolyglutamate synthase family.</text>
</comment>
<dbReference type="Gene3D" id="3.90.190.20">
    <property type="entry name" value="Mur ligase, C-terminal domain"/>
    <property type="match status" value="1"/>
</dbReference>
<dbReference type="InterPro" id="IPR013221">
    <property type="entry name" value="Mur_ligase_cen"/>
</dbReference>
<evidence type="ECO:0000256" key="4">
    <source>
        <dbReference type="ARBA" id="ARBA00022598"/>
    </source>
</evidence>
<comment type="catalytic activity">
    <reaction evidence="10">
        <text>(6S)-5,6,7,8-tetrahydrofolyl-(gamma-L-Glu)(n) + L-glutamate + ATP = (6S)-5,6,7,8-tetrahydrofolyl-(gamma-L-Glu)(n+1) + ADP + phosphate + H(+)</text>
        <dbReference type="Rhea" id="RHEA:10580"/>
        <dbReference type="Rhea" id="RHEA-COMP:14738"/>
        <dbReference type="Rhea" id="RHEA-COMP:14740"/>
        <dbReference type="ChEBI" id="CHEBI:15378"/>
        <dbReference type="ChEBI" id="CHEBI:29985"/>
        <dbReference type="ChEBI" id="CHEBI:30616"/>
        <dbReference type="ChEBI" id="CHEBI:43474"/>
        <dbReference type="ChEBI" id="CHEBI:141005"/>
        <dbReference type="ChEBI" id="CHEBI:456216"/>
        <dbReference type="EC" id="6.3.2.17"/>
    </reaction>
</comment>
<evidence type="ECO:0000256" key="10">
    <source>
        <dbReference type="ARBA" id="ARBA00047493"/>
    </source>
</evidence>
<dbReference type="GO" id="GO:0046872">
    <property type="term" value="F:metal ion binding"/>
    <property type="evidence" value="ECO:0007669"/>
    <property type="project" value="UniProtKB-KW"/>
</dbReference>
<dbReference type="FunFam" id="3.40.1190.10:FF:000011">
    <property type="entry name" value="Folylpolyglutamate synthase/dihydrofolate synthase"/>
    <property type="match status" value="1"/>
</dbReference>
<dbReference type="PROSITE" id="PS01011">
    <property type="entry name" value="FOLYLPOLYGLU_SYNT_1"/>
    <property type="match status" value="1"/>
</dbReference>
<dbReference type="Pfam" id="PF02875">
    <property type="entry name" value="Mur_ligase_C"/>
    <property type="match status" value="1"/>
</dbReference>
<evidence type="ECO:0000259" key="14">
    <source>
        <dbReference type="Pfam" id="PF08245"/>
    </source>
</evidence>
<dbReference type="InterPro" id="IPR001645">
    <property type="entry name" value="Folylpolyglutamate_synth"/>
</dbReference>
<name>A0A3R5ZBN2_9FIRM</name>
<reference evidence="15 16" key="1">
    <citation type="submission" date="2018-08" db="EMBL/GenBank/DDBJ databases">
        <title>A genome reference for cultivated species of the human gut microbiota.</title>
        <authorList>
            <person name="Zou Y."/>
            <person name="Xue W."/>
            <person name="Luo G."/>
        </authorList>
    </citation>
    <scope>NUCLEOTIDE SEQUENCE [LARGE SCALE GENOMIC DNA]</scope>
    <source>
        <strain evidence="15 16">AF28-15</strain>
    </source>
</reference>
<accession>A0A3R5ZBN2</accession>
<dbReference type="Gene3D" id="3.40.1190.10">
    <property type="entry name" value="Mur-like, catalytic domain"/>
    <property type="match status" value="1"/>
</dbReference>
<dbReference type="PANTHER" id="PTHR11136:SF0">
    <property type="entry name" value="DIHYDROFOLATE SYNTHETASE-RELATED"/>
    <property type="match status" value="1"/>
</dbReference>
<evidence type="ECO:0000256" key="3">
    <source>
        <dbReference type="ARBA" id="ARBA00013025"/>
    </source>
</evidence>
<evidence type="ECO:0000256" key="11">
    <source>
        <dbReference type="PIRNR" id="PIRNR001563"/>
    </source>
</evidence>
<keyword evidence="7 11" id="KW-0067">ATP-binding</keyword>
<dbReference type="AlphaFoldDB" id="A0A3R5ZBN2"/>
<dbReference type="PANTHER" id="PTHR11136">
    <property type="entry name" value="FOLYLPOLYGLUTAMATE SYNTHASE-RELATED"/>
    <property type="match status" value="1"/>
</dbReference>
<evidence type="ECO:0000313" key="15">
    <source>
        <dbReference type="EMBL" id="RGQ55798.1"/>
    </source>
</evidence>
<evidence type="ECO:0000256" key="1">
    <source>
        <dbReference type="ARBA" id="ARBA00001946"/>
    </source>
</evidence>
<dbReference type="Proteomes" id="UP000283738">
    <property type="component" value="Unassembled WGS sequence"/>
</dbReference>
<dbReference type="PIRSF" id="PIRSF001563">
    <property type="entry name" value="Folylpolyglu_synth"/>
    <property type="match status" value="1"/>
</dbReference>
<protein>
    <recommendedName>
        <fullName evidence="3">tetrahydrofolate synthase</fullName>
        <ecNumber evidence="3">6.3.2.17</ecNumber>
    </recommendedName>
    <alternativeName>
        <fullName evidence="9">Tetrahydrofolylpolyglutamate synthase</fullName>
    </alternativeName>
</protein>
<feature type="region of interest" description="Disordered" evidence="12">
    <location>
        <begin position="387"/>
        <end position="412"/>
    </location>
</feature>
<dbReference type="InterPro" id="IPR036615">
    <property type="entry name" value="Mur_ligase_C_dom_sf"/>
</dbReference>
<evidence type="ECO:0000259" key="13">
    <source>
        <dbReference type="Pfam" id="PF02875"/>
    </source>
</evidence>
<dbReference type="GO" id="GO:0005524">
    <property type="term" value="F:ATP binding"/>
    <property type="evidence" value="ECO:0007669"/>
    <property type="project" value="UniProtKB-KW"/>
</dbReference>
<evidence type="ECO:0000256" key="9">
    <source>
        <dbReference type="ARBA" id="ARBA00030592"/>
    </source>
</evidence>
<feature type="domain" description="Mur ligase central" evidence="14">
    <location>
        <begin position="44"/>
        <end position="266"/>
    </location>
</feature>
<dbReference type="NCBIfam" id="TIGR01499">
    <property type="entry name" value="folC"/>
    <property type="match status" value="1"/>
</dbReference>
<feature type="domain" description="Mur ligase C-terminal" evidence="13">
    <location>
        <begin position="289"/>
        <end position="445"/>
    </location>
</feature>
<evidence type="ECO:0000256" key="8">
    <source>
        <dbReference type="ARBA" id="ARBA00022842"/>
    </source>
</evidence>
<comment type="cofactor">
    <cofactor evidence="1">
        <name>Mg(2+)</name>
        <dbReference type="ChEBI" id="CHEBI:18420"/>
    </cofactor>
</comment>
<dbReference type="RefSeq" id="WP_118108745.1">
    <property type="nucleotide sequence ID" value="NZ_QRTF01000001.1"/>
</dbReference>
<dbReference type="GO" id="GO:0004326">
    <property type="term" value="F:tetrahydrofolylpolyglutamate synthase activity"/>
    <property type="evidence" value="ECO:0007669"/>
    <property type="project" value="UniProtKB-EC"/>
</dbReference>
<dbReference type="EMBL" id="QRTF01000001">
    <property type="protein sequence ID" value="RGQ55798.1"/>
    <property type="molecule type" value="Genomic_DNA"/>
</dbReference>
<dbReference type="InterPro" id="IPR018109">
    <property type="entry name" value="Folylpolyglutamate_synth_CS"/>
</dbReference>
<dbReference type="InterPro" id="IPR036565">
    <property type="entry name" value="Mur-like_cat_sf"/>
</dbReference>
<evidence type="ECO:0000256" key="5">
    <source>
        <dbReference type="ARBA" id="ARBA00022723"/>
    </source>
</evidence>
<dbReference type="GO" id="GO:0008841">
    <property type="term" value="F:dihydrofolate synthase activity"/>
    <property type="evidence" value="ECO:0007669"/>
    <property type="project" value="TreeGrafter"/>
</dbReference>
<evidence type="ECO:0000256" key="6">
    <source>
        <dbReference type="ARBA" id="ARBA00022741"/>
    </source>
</evidence>
<dbReference type="GO" id="GO:0005737">
    <property type="term" value="C:cytoplasm"/>
    <property type="evidence" value="ECO:0007669"/>
    <property type="project" value="TreeGrafter"/>
</dbReference>
<dbReference type="SUPFAM" id="SSF53623">
    <property type="entry name" value="MurD-like peptide ligases, catalytic domain"/>
    <property type="match status" value="1"/>
</dbReference>
<organism evidence="15 16">
    <name type="scientific">Roseburia inulinivorans</name>
    <dbReference type="NCBI Taxonomy" id="360807"/>
    <lineage>
        <taxon>Bacteria</taxon>
        <taxon>Bacillati</taxon>
        <taxon>Bacillota</taxon>
        <taxon>Clostridia</taxon>
        <taxon>Lachnospirales</taxon>
        <taxon>Lachnospiraceae</taxon>
        <taxon>Roseburia</taxon>
    </lineage>
</organism>
<dbReference type="EC" id="6.3.2.17" evidence="3"/>
<evidence type="ECO:0000313" key="16">
    <source>
        <dbReference type="Proteomes" id="UP000283738"/>
    </source>
</evidence>
<dbReference type="PROSITE" id="PS01012">
    <property type="entry name" value="FOLYLPOLYGLU_SYNT_2"/>
    <property type="match status" value="1"/>
</dbReference>
<dbReference type="SUPFAM" id="SSF53244">
    <property type="entry name" value="MurD-like peptide ligases, peptide-binding domain"/>
    <property type="match status" value="1"/>
</dbReference>
<comment type="caution">
    <text evidence="15">The sequence shown here is derived from an EMBL/GenBank/DDBJ whole genome shotgun (WGS) entry which is preliminary data.</text>
</comment>
<keyword evidence="8" id="KW-0460">Magnesium</keyword>
<dbReference type="Pfam" id="PF08245">
    <property type="entry name" value="Mur_ligase_M"/>
    <property type="match status" value="1"/>
</dbReference>
<dbReference type="InterPro" id="IPR004101">
    <property type="entry name" value="Mur_ligase_C"/>
</dbReference>
<evidence type="ECO:0000256" key="12">
    <source>
        <dbReference type="SAM" id="MobiDB-lite"/>
    </source>
</evidence>